<evidence type="ECO:0000259" key="5">
    <source>
        <dbReference type="Pfam" id="PF03358"/>
    </source>
</evidence>
<dbReference type="Gene3D" id="3.40.50.360">
    <property type="match status" value="1"/>
</dbReference>
<accession>A0A8I1G955</accession>
<evidence type="ECO:0000256" key="2">
    <source>
        <dbReference type="ARBA" id="ARBA00022630"/>
    </source>
</evidence>
<dbReference type="SUPFAM" id="SSF52218">
    <property type="entry name" value="Flavoproteins"/>
    <property type="match status" value="1"/>
</dbReference>
<dbReference type="AlphaFoldDB" id="A0A8I1G955"/>
<dbReference type="Pfam" id="PF03358">
    <property type="entry name" value="FMN_red"/>
    <property type="match status" value="1"/>
</dbReference>
<dbReference type="RefSeq" id="WP_037233791.1">
    <property type="nucleotide sequence ID" value="NZ_JAEMUK010000008.1"/>
</dbReference>
<evidence type="ECO:0000256" key="3">
    <source>
        <dbReference type="ARBA" id="ARBA00022643"/>
    </source>
</evidence>
<sequence length="185" mass="19956">MLRIVGVTGSVSSPSRTRAVVEATLARIGDAPDVERTLIDIAELLPWLAIRCRDEASPPILHALDAIESADLLIVGTPVYKGSYTGMLKHLFDLLNYPALFKTPVGLIAVGGSDRHALVIEHELRPLFGFFGAKTLPTGIFLSDKTIEGGRVTDDAANARLDHLVGEAVHELELVRLRKAKASTN</sequence>
<comment type="similarity">
    <text evidence="1">Belongs to the SsuE family.</text>
</comment>
<keyword evidence="2" id="KW-0285">Flavoprotein</keyword>
<dbReference type="InterPro" id="IPR029039">
    <property type="entry name" value="Flavoprotein-like_sf"/>
</dbReference>
<dbReference type="PANTHER" id="PTHR43408">
    <property type="entry name" value="FMN REDUCTASE (NADPH)"/>
    <property type="match status" value="1"/>
</dbReference>
<dbReference type="GO" id="GO:0016491">
    <property type="term" value="F:oxidoreductase activity"/>
    <property type="evidence" value="ECO:0007669"/>
    <property type="project" value="UniProtKB-KW"/>
</dbReference>
<dbReference type="InterPro" id="IPR005025">
    <property type="entry name" value="FMN_Rdtase-like_dom"/>
</dbReference>
<keyword evidence="4" id="KW-0560">Oxidoreductase</keyword>
<dbReference type="PANTHER" id="PTHR43408:SF2">
    <property type="entry name" value="FMN REDUCTASE (NADPH)"/>
    <property type="match status" value="1"/>
</dbReference>
<comment type="caution">
    <text evidence="6">The sequence shown here is derived from an EMBL/GenBank/DDBJ whole genome shotgun (WGS) entry which is preliminary data.</text>
</comment>
<dbReference type="Proteomes" id="UP000623250">
    <property type="component" value="Unassembled WGS sequence"/>
</dbReference>
<feature type="domain" description="NADPH-dependent FMN reductase-like" evidence="5">
    <location>
        <begin position="3"/>
        <end position="145"/>
    </location>
</feature>
<organism evidence="6 7">
    <name type="scientific">Rhodomicrobium udaipurense</name>
    <dbReference type="NCBI Taxonomy" id="1202716"/>
    <lineage>
        <taxon>Bacteria</taxon>
        <taxon>Pseudomonadati</taxon>
        <taxon>Pseudomonadota</taxon>
        <taxon>Alphaproteobacteria</taxon>
        <taxon>Hyphomicrobiales</taxon>
        <taxon>Hyphomicrobiaceae</taxon>
        <taxon>Rhodomicrobium</taxon>
    </lineage>
</organism>
<keyword evidence="7" id="KW-1185">Reference proteome</keyword>
<dbReference type="InterPro" id="IPR051814">
    <property type="entry name" value="NAD(P)H-dep_FMN_reductase"/>
</dbReference>
<keyword evidence="3" id="KW-0288">FMN</keyword>
<dbReference type="EMBL" id="JAEMUK010000008">
    <property type="protein sequence ID" value="MBJ7542837.1"/>
    <property type="molecule type" value="Genomic_DNA"/>
</dbReference>
<reference evidence="6 7" key="1">
    <citation type="submission" date="2020-12" db="EMBL/GenBank/DDBJ databases">
        <title>Revised draft genomes of Rhodomicrobium vannielii ATCC 17100 and Rhodomicrobium udaipurense JA643.</title>
        <authorList>
            <person name="Conners E.M."/>
            <person name="Davenport E.J."/>
            <person name="Bose A."/>
        </authorList>
    </citation>
    <scope>NUCLEOTIDE SEQUENCE [LARGE SCALE GENOMIC DNA]</scope>
    <source>
        <strain evidence="6 7">JA643</strain>
    </source>
</reference>
<protein>
    <submittedName>
        <fullName evidence="6">NAD(P)H-dependent oxidoreductase</fullName>
    </submittedName>
</protein>
<evidence type="ECO:0000313" key="6">
    <source>
        <dbReference type="EMBL" id="MBJ7542837.1"/>
    </source>
</evidence>
<evidence type="ECO:0000256" key="1">
    <source>
        <dbReference type="ARBA" id="ARBA00005990"/>
    </source>
</evidence>
<evidence type="ECO:0000313" key="7">
    <source>
        <dbReference type="Proteomes" id="UP000623250"/>
    </source>
</evidence>
<gene>
    <name evidence="6" type="ORF">JDN41_04625</name>
</gene>
<name>A0A8I1G955_9HYPH</name>
<proteinExistence type="inferred from homology"/>
<evidence type="ECO:0000256" key="4">
    <source>
        <dbReference type="ARBA" id="ARBA00023002"/>
    </source>
</evidence>